<dbReference type="InterPro" id="IPR001356">
    <property type="entry name" value="HD"/>
</dbReference>
<dbReference type="PROSITE" id="PS50071">
    <property type="entry name" value="HOMEOBOX_2"/>
    <property type="match status" value="1"/>
</dbReference>
<gene>
    <name evidence="6" type="primary">LOC103598228</name>
</gene>
<dbReference type="SUPFAM" id="SSF46689">
    <property type="entry name" value="Homeodomain-like"/>
    <property type="match status" value="1"/>
</dbReference>
<organism evidence="5 6">
    <name type="scientific">Galeopterus variegatus</name>
    <name type="common">Malayan flying lemur</name>
    <name type="synonym">Cynocephalus variegatus</name>
    <dbReference type="NCBI Taxonomy" id="482537"/>
    <lineage>
        <taxon>Eukaryota</taxon>
        <taxon>Metazoa</taxon>
        <taxon>Chordata</taxon>
        <taxon>Craniata</taxon>
        <taxon>Vertebrata</taxon>
        <taxon>Euteleostomi</taxon>
        <taxon>Mammalia</taxon>
        <taxon>Eutheria</taxon>
        <taxon>Euarchontoglires</taxon>
        <taxon>Dermoptera</taxon>
        <taxon>Cynocephalidae</taxon>
        <taxon>Galeopterus</taxon>
    </lineage>
</organism>
<dbReference type="Proteomes" id="UP000694923">
    <property type="component" value="Unplaced"/>
</dbReference>
<evidence type="ECO:0000256" key="1">
    <source>
        <dbReference type="ARBA" id="ARBA00004123"/>
    </source>
</evidence>
<dbReference type="CDD" id="cd00086">
    <property type="entry name" value="homeodomain"/>
    <property type="match status" value="1"/>
</dbReference>
<dbReference type="Gene3D" id="1.10.10.60">
    <property type="entry name" value="Homeodomain-like"/>
    <property type="match status" value="1"/>
</dbReference>
<feature type="DNA-binding region" description="Homeobox" evidence="2">
    <location>
        <begin position="23"/>
        <end position="82"/>
    </location>
</feature>
<evidence type="ECO:0000259" key="4">
    <source>
        <dbReference type="PROSITE" id="PS50071"/>
    </source>
</evidence>
<accession>A0ABM0RII3</accession>
<keyword evidence="2 3" id="KW-0371">Homeobox</keyword>
<name>A0ABM0RII3_GALVR</name>
<comment type="subcellular location">
    <subcellularLocation>
        <location evidence="1 2 3">Nucleus</location>
    </subcellularLocation>
</comment>
<evidence type="ECO:0000256" key="2">
    <source>
        <dbReference type="PROSITE-ProRule" id="PRU00108"/>
    </source>
</evidence>
<dbReference type="SMART" id="SM00389">
    <property type="entry name" value="HOX"/>
    <property type="match status" value="1"/>
</dbReference>
<dbReference type="Pfam" id="PF00046">
    <property type="entry name" value="Homeodomain"/>
    <property type="match status" value="1"/>
</dbReference>
<dbReference type="PANTHER" id="PTHR24329">
    <property type="entry name" value="HOMEOBOX PROTEIN ARISTALESS"/>
    <property type="match status" value="1"/>
</dbReference>
<dbReference type="InterPro" id="IPR009057">
    <property type="entry name" value="Homeodomain-like_sf"/>
</dbReference>
<dbReference type="InterPro" id="IPR050649">
    <property type="entry name" value="Paired_Homeobox_TFs"/>
</dbReference>
<evidence type="ECO:0000313" key="5">
    <source>
        <dbReference type="Proteomes" id="UP000694923"/>
    </source>
</evidence>
<proteinExistence type="predicted"/>
<dbReference type="GeneID" id="103598228"/>
<reference evidence="6" key="1">
    <citation type="submission" date="2025-08" db="UniProtKB">
        <authorList>
            <consortium name="RefSeq"/>
        </authorList>
    </citation>
    <scope>IDENTIFICATION</scope>
</reference>
<dbReference type="PANTHER" id="PTHR24329:SF540">
    <property type="entry name" value="HOMEOBOX DOMAIN-CONTAINING PROTEIN"/>
    <property type="match status" value="1"/>
</dbReference>
<protein>
    <submittedName>
        <fullName evidence="6">Homeobox protein ESX1-like</fullName>
    </submittedName>
</protein>
<evidence type="ECO:0000256" key="3">
    <source>
        <dbReference type="RuleBase" id="RU000682"/>
    </source>
</evidence>
<feature type="domain" description="Homeobox" evidence="4">
    <location>
        <begin position="21"/>
        <end position="81"/>
    </location>
</feature>
<keyword evidence="2 3" id="KW-0539">Nucleus</keyword>
<dbReference type="RefSeq" id="XP_008580424.1">
    <property type="nucleotide sequence ID" value="XM_008582202.1"/>
</dbReference>
<keyword evidence="2 3" id="KW-0238">DNA-binding</keyword>
<evidence type="ECO:0000313" key="6">
    <source>
        <dbReference type="RefSeq" id="XP_008580424.1"/>
    </source>
</evidence>
<keyword evidence="5" id="KW-1185">Reference proteome</keyword>
<sequence>MAQALSAISTAALRFAQPRERQLQVHRTRFTVLQWQELESIFWRNQYPDVPTRNELARRMHVPEARVKRWFRNRRARWRRQQRTLMLRNMPPVIQGPPVFIIWRASYNALLVREPYWRQVFLLPPPPPLLGLPLLPVQPMPYVFLPFVPLPLPYLHPAGPGFPVLVWCLIIINPVLYPIF</sequence>